<sequence>MSLSRMKILAVMAALLCSNFAMPKVQAINYLNLGGAILGVGVQYAQLDATVNYCDDKGRHEYFDNMKQQYGVDEDPVKNAILADVMTRLSNSIAQTDPSIKEKPYNYFVNKQKTFNAFCSLGHNMSVNSGLFDVLNNNEDEIAFVVGHEMGHGQEEHPKKGIKKSLPISVIASVWGSQAGSSLEVVGINVLAKQADANIVTKPQEWQADNLAFGYAVGAGYNPGAGAAVWQRFIEKMGENRSNFVGEIFSPSDHPKESDRRENYSEKITEYSNKHVVVADGKIKINGKDFMTTADSGAMSGKERAYLIAGRIAAVYHNNKVAPAAYVSNGYVYMGQQDICQPVAGDNDAETLAQRLNMIK</sequence>
<evidence type="ECO:0000256" key="7">
    <source>
        <dbReference type="SAM" id="SignalP"/>
    </source>
</evidence>
<evidence type="ECO:0000256" key="1">
    <source>
        <dbReference type="ARBA" id="ARBA00022670"/>
    </source>
</evidence>
<dbReference type="GO" id="GO:0016020">
    <property type="term" value="C:membrane"/>
    <property type="evidence" value="ECO:0007669"/>
    <property type="project" value="TreeGrafter"/>
</dbReference>
<dbReference type="EMBL" id="JACHFH010000012">
    <property type="protein sequence ID" value="MBB5336101.1"/>
    <property type="molecule type" value="Genomic_DNA"/>
</dbReference>
<dbReference type="Pfam" id="PF01435">
    <property type="entry name" value="Peptidase_M48"/>
    <property type="match status" value="1"/>
</dbReference>
<evidence type="ECO:0000256" key="2">
    <source>
        <dbReference type="ARBA" id="ARBA00022723"/>
    </source>
</evidence>
<dbReference type="Gene3D" id="3.30.2010.10">
    <property type="entry name" value="Metalloproteases ('zincins'), catalytic domain"/>
    <property type="match status" value="1"/>
</dbReference>
<comment type="similarity">
    <text evidence="6">Belongs to the peptidase M48 family.</text>
</comment>
<name>A0A840UEG3_9FIRM</name>
<dbReference type="PANTHER" id="PTHR22726:SF1">
    <property type="entry name" value="METALLOENDOPEPTIDASE OMA1, MITOCHONDRIAL"/>
    <property type="match status" value="1"/>
</dbReference>
<keyword evidence="1 6" id="KW-0645">Protease</keyword>
<dbReference type="RefSeq" id="WP_231038073.1">
    <property type="nucleotide sequence ID" value="NZ_JACHFH010000012.1"/>
</dbReference>
<keyword evidence="2" id="KW-0479">Metal-binding</keyword>
<reference evidence="9 10" key="1">
    <citation type="submission" date="2020-08" db="EMBL/GenBank/DDBJ databases">
        <title>Genomic Encyclopedia of Type Strains, Phase IV (KMG-IV): sequencing the most valuable type-strain genomes for metagenomic binning, comparative biology and taxonomic classification.</title>
        <authorList>
            <person name="Goeker M."/>
        </authorList>
    </citation>
    <scope>NUCLEOTIDE SEQUENCE [LARGE SCALE GENOMIC DNA]</scope>
    <source>
        <strain evidence="9 10">DSM 24661</strain>
    </source>
</reference>
<evidence type="ECO:0000313" key="9">
    <source>
        <dbReference type="EMBL" id="MBB5336101.1"/>
    </source>
</evidence>
<comment type="caution">
    <text evidence="9">The sequence shown here is derived from an EMBL/GenBank/DDBJ whole genome shotgun (WGS) entry which is preliminary data.</text>
</comment>
<dbReference type="GO" id="GO:0051603">
    <property type="term" value="P:proteolysis involved in protein catabolic process"/>
    <property type="evidence" value="ECO:0007669"/>
    <property type="project" value="TreeGrafter"/>
</dbReference>
<feature type="chain" id="PRO_5039029744" evidence="7">
    <location>
        <begin position="24"/>
        <end position="360"/>
    </location>
</feature>
<evidence type="ECO:0000256" key="4">
    <source>
        <dbReference type="ARBA" id="ARBA00022833"/>
    </source>
</evidence>
<evidence type="ECO:0000313" key="10">
    <source>
        <dbReference type="Proteomes" id="UP000559117"/>
    </source>
</evidence>
<accession>A0A840UEG3</accession>
<feature type="domain" description="Peptidase M48" evidence="8">
    <location>
        <begin position="99"/>
        <end position="263"/>
    </location>
</feature>
<comment type="cofactor">
    <cofactor evidence="6">
        <name>Zn(2+)</name>
        <dbReference type="ChEBI" id="CHEBI:29105"/>
    </cofactor>
    <text evidence="6">Binds 1 zinc ion per subunit.</text>
</comment>
<dbReference type="InterPro" id="IPR051156">
    <property type="entry name" value="Mito/Outer_Membr_Metalloprot"/>
</dbReference>
<proteinExistence type="inferred from homology"/>
<dbReference type="PANTHER" id="PTHR22726">
    <property type="entry name" value="METALLOENDOPEPTIDASE OMA1"/>
    <property type="match status" value="1"/>
</dbReference>
<dbReference type="GO" id="GO:0004222">
    <property type="term" value="F:metalloendopeptidase activity"/>
    <property type="evidence" value="ECO:0007669"/>
    <property type="project" value="InterPro"/>
</dbReference>
<evidence type="ECO:0000256" key="3">
    <source>
        <dbReference type="ARBA" id="ARBA00022801"/>
    </source>
</evidence>
<keyword evidence="7" id="KW-0732">Signal</keyword>
<keyword evidence="5 6" id="KW-0482">Metalloprotease</keyword>
<protein>
    <submittedName>
        <fullName evidence="9">Putative Zn-dependent protease</fullName>
    </submittedName>
</protein>
<evidence type="ECO:0000259" key="8">
    <source>
        <dbReference type="Pfam" id="PF01435"/>
    </source>
</evidence>
<gene>
    <name evidence="9" type="ORF">HNR32_001245</name>
</gene>
<dbReference type="InterPro" id="IPR001915">
    <property type="entry name" value="Peptidase_M48"/>
</dbReference>
<evidence type="ECO:0000256" key="5">
    <source>
        <dbReference type="ARBA" id="ARBA00023049"/>
    </source>
</evidence>
<keyword evidence="4 6" id="KW-0862">Zinc</keyword>
<dbReference type="Proteomes" id="UP000559117">
    <property type="component" value="Unassembled WGS sequence"/>
</dbReference>
<organism evidence="9 10">
    <name type="scientific">Pectinatus brassicae</name>
    <dbReference type="NCBI Taxonomy" id="862415"/>
    <lineage>
        <taxon>Bacteria</taxon>
        <taxon>Bacillati</taxon>
        <taxon>Bacillota</taxon>
        <taxon>Negativicutes</taxon>
        <taxon>Selenomonadales</taxon>
        <taxon>Selenomonadaceae</taxon>
        <taxon>Pectinatus</taxon>
    </lineage>
</organism>
<dbReference type="GO" id="GO:0046872">
    <property type="term" value="F:metal ion binding"/>
    <property type="evidence" value="ECO:0007669"/>
    <property type="project" value="UniProtKB-KW"/>
</dbReference>
<dbReference type="AlphaFoldDB" id="A0A840UEG3"/>
<feature type="signal peptide" evidence="7">
    <location>
        <begin position="1"/>
        <end position="23"/>
    </location>
</feature>
<keyword evidence="10" id="KW-1185">Reference proteome</keyword>
<evidence type="ECO:0000256" key="6">
    <source>
        <dbReference type="RuleBase" id="RU003983"/>
    </source>
</evidence>
<dbReference type="CDD" id="cd07324">
    <property type="entry name" value="M48C_Oma1-like"/>
    <property type="match status" value="1"/>
</dbReference>
<keyword evidence="3 6" id="KW-0378">Hydrolase</keyword>